<evidence type="ECO:0000259" key="3">
    <source>
        <dbReference type="PROSITE" id="PS51077"/>
    </source>
</evidence>
<reference evidence="4 5" key="1">
    <citation type="submission" date="2019-11" db="EMBL/GenBank/DDBJ databases">
        <authorList>
            <person name="Criscuolo A."/>
        </authorList>
    </citation>
    <scope>NUCLEOTIDE SEQUENCE [LARGE SCALE GENOMIC DNA]</scope>
    <source>
        <strain evidence="4">CIP111667</strain>
    </source>
</reference>
<sequence>MLPAQPNQSLIDGLACLHALAVSPTAVGSRELARMLDLEPTRTNRLLKTLAHLGLAEQDEKRKYRVGPAIHVLGVESLHTSGFIDRAVEVLKGLDDQRLTVAMGVLWQDLICYLYHQYPSNTDGGTIRHRPVPASTSGLGLVLMAQKSDDELRAQYATRSGAYLEGRNGLLERVARVRRQGYALFDAGDGKRTVAIALEGGHRVAVGVSGSFPDDDVPGLVRELRSAAAQLAQAS</sequence>
<dbReference type="PANTHER" id="PTHR30136:SF34">
    <property type="entry name" value="TRANSCRIPTIONAL REGULATOR"/>
    <property type="match status" value="1"/>
</dbReference>
<dbReference type="SMART" id="SM00346">
    <property type="entry name" value="HTH_ICLR"/>
    <property type="match status" value="1"/>
</dbReference>
<accession>A0A7M4DDQ4</accession>
<dbReference type="RefSeq" id="WP_156738821.1">
    <property type="nucleotide sequence ID" value="NZ_CACRYJ010000004.1"/>
</dbReference>
<dbReference type="EMBL" id="CACRYJ010000004">
    <property type="protein sequence ID" value="VZO34974.1"/>
    <property type="molecule type" value="Genomic_DNA"/>
</dbReference>
<comment type="caution">
    <text evidence="4">The sequence shown here is derived from an EMBL/GenBank/DDBJ whole genome shotgun (WGS) entry which is preliminary data.</text>
</comment>
<dbReference type="SUPFAM" id="SSF55781">
    <property type="entry name" value="GAF domain-like"/>
    <property type="match status" value="1"/>
</dbReference>
<dbReference type="GO" id="GO:0003700">
    <property type="term" value="F:DNA-binding transcription factor activity"/>
    <property type="evidence" value="ECO:0007669"/>
    <property type="project" value="TreeGrafter"/>
</dbReference>
<feature type="domain" description="HTH iclR-type" evidence="3">
    <location>
        <begin position="7"/>
        <end position="68"/>
    </location>
</feature>
<dbReference type="InterPro" id="IPR050707">
    <property type="entry name" value="HTH_MetabolicPath_Reg"/>
</dbReference>
<dbReference type="InterPro" id="IPR036390">
    <property type="entry name" value="WH_DNA-bd_sf"/>
</dbReference>
<evidence type="ECO:0000256" key="1">
    <source>
        <dbReference type="ARBA" id="ARBA00023015"/>
    </source>
</evidence>
<dbReference type="GO" id="GO:0003677">
    <property type="term" value="F:DNA binding"/>
    <property type="evidence" value="ECO:0007669"/>
    <property type="project" value="InterPro"/>
</dbReference>
<gene>
    <name evidence="4" type="ORF">HALOF300_00243</name>
</gene>
<proteinExistence type="predicted"/>
<protein>
    <submittedName>
        <fullName evidence="4">Transcriptional repressor IclR</fullName>
    </submittedName>
</protein>
<evidence type="ECO:0000313" key="4">
    <source>
        <dbReference type="EMBL" id="VZO34974.1"/>
    </source>
</evidence>
<evidence type="ECO:0000313" key="5">
    <source>
        <dbReference type="Proteomes" id="UP000419743"/>
    </source>
</evidence>
<dbReference type="PROSITE" id="PS51077">
    <property type="entry name" value="HTH_ICLR"/>
    <property type="match status" value="1"/>
</dbReference>
<dbReference type="InterPro" id="IPR036388">
    <property type="entry name" value="WH-like_DNA-bd_sf"/>
</dbReference>
<dbReference type="PANTHER" id="PTHR30136">
    <property type="entry name" value="HELIX-TURN-HELIX TRANSCRIPTIONAL REGULATOR, ICLR FAMILY"/>
    <property type="match status" value="1"/>
</dbReference>
<evidence type="ECO:0000256" key="2">
    <source>
        <dbReference type="ARBA" id="ARBA00023163"/>
    </source>
</evidence>
<name>A0A7M4DDQ4_9MICO</name>
<dbReference type="GO" id="GO:0045892">
    <property type="term" value="P:negative regulation of DNA-templated transcription"/>
    <property type="evidence" value="ECO:0007669"/>
    <property type="project" value="TreeGrafter"/>
</dbReference>
<dbReference type="Gene3D" id="1.10.10.10">
    <property type="entry name" value="Winged helix-like DNA-binding domain superfamily/Winged helix DNA-binding domain"/>
    <property type="match status" value="1"/>
</dbReference>
<organism evidence="4 5">
    <name type="scientific">Occultella aeris</name>
    <dbReference type="NCBI Taxonomy" id="2761496"/>
    <lineage>
        <taxon>Bacteria</taxon>
        <taxon>Bacillati</taxon>
        <taxon>Actinomycetota</taxon>
        <taxon>Actinomycetes</taxon>
        <taxon>Micrococcales</taxon>
        <taxon>Ruaniaceae</taxon>
        <taxon>Occultella</taxon>
    </lineage>
</organism>
<dbReference type="InterPro" id="IPR005471">
    <property type="entry name" value="Tscrpt_reg_IclR_N"/>
</dbReference>
<keyword evidence="2" id="KW-0804">Transcription</keyword>
<keyword evidence="5" id="KW-1185">Reference proteome</keyword>
<dbReference type="Pfam" id="PF09339">
    <property type="entry name" value="HTH_IclR"/>
    <property type="match status" value="1"/>
</dbReference>
<keyword evidence="1" id="KW-0805">Transcription regulation</keyword>
<dbReference type="Gene3D" id="3.30.450.40">
    <property type="match status" value="1"/>
</dbReference>
<dbReference type="Proteomes" id="UP000419743">
    <property type="component" value="Unassembled WGS sequence"/>
</dbReference>
<dbReference type="AlphaFoldDB" id="A0A7M4DDQ4"/>
<dbReference type="SUPFAM" id="SSF46785">
    <property type="entry name" value="Winged helix' DNA-binding domain"/>
    <property type="match status" value="1"/>
</dbReference>
<dbReference type="InterPro" id="IPR029016">
    <property type="entry name" value="GAF-like_dom_sf"/>
</dbReference>